<dbReference type="GO" id="GO:0005737">
    <property type="term" value="C:cytoplasm"/>
    <property type="evidence" value="ECO:0007669"/>
    <property type="project" value="UniProtKB-SubCell"/>
</dbReference>
<dbReference type="FunFam" id="3.40.50.300:FF:001524">
    <property type="entry name" value="Si:dkey-126g1.7"/>
    <property type="match status" value="1"/>
</dbReference>
<dbReference type="InterPro" id="IPR029495">
    <property type="entry name" value="NACHT-assoc"/>
</dbReference>
<dbReference type="InterPro" id="IPR001611">
    <property type="entry name" value="Leu-rich_rpt"/>
</dbReference>
<keyword evidence="2" id="KW-0963">Cytoplasm</keyword>
<name>A0A668U9G1_OREAU</name>
<dbReference type="InterPro" id="IPR032675">
    <property type="entry name" value="LRR_dom_sf"/>
</dbReference>
<dbReference type="InterPro" id="IPR051261">
    <property type="entry name" value="NLR"/>
</dbReference>
<keyword evidence="5" id="KW-0547">Nucleotide-binding</keyword>
<evidence type="ECO:0000313" key="8">
    <source>
        <dbReference type="Ensembl" id="ENSOABP00000034437.2"/>
    </source>
</evidence>
<evidence type="ECO:0000259" key="7">
    <source>
        <dbReference type="PROSITE" id="PS50837"/>
    </source>
</evidence>
<keyword evidence="4" id="KW-0677">Repeat</keyword>
<dbReference type="InterPro" id="IPR041267">
    <property type="entry name" value="NLRP_HD2"/>
</dbReference>
<dbReference type="Pfam" id="PF05729">
    <property type="entry name" value="NACHT"/>
    <property type="match status" value="1"/>
</dbReference>
<evidence type="ECO:0000256" key="4">
    <source>
        <dbReference type="ARBA" id="ARBA00022737"/>
    </source>
</evidence>
<reference evidence="8" key="2">
    <citation type="submission" date="2025-09" db="UniProtKB">
        <authorList>
            <consortium name="Ensembl"/>
        </authorList>
    </citation>
    <scope>IDENTIFICATION</scope>
</reference>
<organism evidence="8 9">
    <name type="scientific">Oreochromis aureus</name>
    <name type="common">Israeli tilapia</name>
    <name type="synonym">Chromis aureus</name>
    <dbReference type="NCBI Taxonomy" id="47969"/>
    <lineage>
        <taxon>Eukaryota</taxon>
        <taxon>Metazoa</taxon>
        <taxon>Chordata</taxon>
        <taxon>Craniata</taxon>
        <taxon>Vertebrata</taxon>
        <taxon>Euteleostomi</taxon>
        <taxon>Actinopterygii</taxon>
        <taxon>Neopterygii</taxon>
        <taxon>Teleostei</taxon>
        <taxon>Neoteleostei</taxon>
        <taxon>Acanthomorphata</taxon>
        <taxon>Ovalentaria</taxon>
        <taxon>Cichlomorphae</taxon>
        <taxon>Cichliformes</taxon>
        <taxon>Cichlidae</taxon>
        <taxon>African cichlids</taxon>
        <taxon>Pseudocrenilabrinae</taxon>
        <taxon>Oreochromini</taxon>
        <taxon>Oreochromis</taxon>
    </lineage>
</organism>
<dbReference type="Pfam" id="PF13516">
    <property type="entry name" value="LRR_6"/>
    <property type="match status" value="2"/>
</dbReference>
<dbReference type="InterPro" id="IPR041075">
    <property type="entry name" value="NOD1/2_WH"/>
</dbReference>
<dbReference type="SMART" id="SM01288">
    <property type="entry name" value="FISNA"/>
    <property type="match status" value="1"/>
</dbReference>
<evidence type="ECO:0000256" key="2">
    <source>
        <dbReference type="ARBA" id="ARBA00022490"/>
    </source>
</evidence>
<dbReference type="Pfam" id="PF17779">
    <property type="entry name" value="WHD_NOD2"/>
    <property type="match status" value="1"/>
</dbReference>
<dbReference type="AlphaFoldDB" id="A0A668U9G1"/>
<dbReference type="Gene3D" id="3.80.10.10">
    <property type="entry name" value="Ribonuclease Inhibitor"/>
    <property type="match status" value="1"/>
</dbReference>
<accession>A0A668U9G1</accession>
<feature type="domain" description="NACHT" evidence="7">
    <location>
        <begin position="155"/>
        <end position="289"/>
    </location>
</feature>
<protein>
    <recommendedName>
        <fullName evidence="7">NACHT domain-containing protein</fullName>
    </recommendedName>
</protein>
<dbReference type="Pfam" id="PF17776">
    <property type="entry name" value="NLRC4_HD2"/>
    <property type="match status" value="1"/>
</dbReference>
<keyword evidence="6" id="KW-0067">ATP-binding</keyword>
<keyword evidence="3" id="KW-0433">Leucine-rich repeat</keyword>
<dbReference type="Gene3D" id="3.40.50.300">
    <property type="entry name" value="P-loop containing nucleotide triphosphate hydrolases"/>
    <property type="match status" value="1"/>
</dbReference>
<comment type="subcellular location">
    <subcellularLocation>
        <location evidence="1">Cytoplasm</location>
    </subcellularLocation>
</comment>
<sequence length="864" mass="97204">MLLEDNIITFVKNELKKIQKVLSPDYPECLESQRSSSREAFVKITVDFLRRMKQEELADRLQSKLPAAVCHRNLKSALKKKFQCVFEGIAKAGSPTLLNQIYTELYITEGGTAEVNDEHEVRQIETASRKPDRPETTIRQEDIFKASPGRDEPIRTVLTKGVAGIGKTVLTQKYSLDWAADKANQDIQFIFPFTFRELNVLKEEKFSLVGLVHHFFTETKEAGICSFEDFQVVFIFDGLDECRLPLDFHKTTILTDPRKSTSVDVLLINLIRGNLLPSARLWITTRPAAANQIPPQCVDMVTEVRGFTDPQKEEYFRKRFRDEEQASRIISHIKKARSLHIMCHIPVFCWITATVLEDVLETREGGQLPKTLTEMYIHFLVVQAKVKRIKYDGGAETDPHWSPESRKMMESLGKLAFDQLQKGNLIFYEPDLTECGIDIRAASVYSGVFTQIFKRERGLYQDKVFCFVHLSVQEFLAALHVHLTFINSGKNLLEEQQPTSQKSETGESAEKHFYQSAVNKALQSPNGHLDLFLRFLLGLSLQTNQTLLRGLLTQTGSISLTNQETVQYIKKKLSENLSAEKSINLFHCLNELNDRSLLEEIQQSLRSGRLSTDKLSPAQWSALVFILLSSEEDLDVFDLQKYSASEEALLRLLPVVKASNKALLSGCNLSERSCDALSSVLSSQSSSLKELDLSNNDLWDSGVKLLSAALQSPHCTLETLRLIDCSLSEISCDYLAAALKSNPSYPRVLDLSVDCNKLQDSGVKQLCGFLENPRCRFETLRLVSCGLSEISCDYLAAALKSNPSHLRELELRGNYKLQDSGVKHLCGFLESPGCGLETLRLVSCGLSEISCDYLAAALKSNPPI</sequence>
<keyword evidence="9" id="KW-1185">Reference proteome</keyword>
<dbReference type="PROSITE" id="PS50837">
    <property type="entry name" value="NACHT"/>
    <property type="match status" value="1"/>
</dbReference>
<dbReference type="PANTHER" id="PTHR24106">
    <property type="entry name" value="NACHT, LRR AND CARD DOMAINS-CONTAINING"/>
    <property type="match status" value="1"/>
</dbReference>
<dbReference type="Ensembl" id="ENSOABT00000035396.2">
    <property type="protein sequence ID" value="ENSOABP00000034437.2"/>
    <property type="gene ID" value="ENSOABG00000039813.1"/>
</dbReference>
<dbReference type="SUPFAM" id="SSF52047">
    <property type="entry name" value="RNI-like"/>
    <property type="match status" value="1"/>
</dbReference>
<dbReference type="FunFam" id="3.80.10.10:FF:000100">
    <property type="entry name" value="Si:dkey-11n14.1"/>
    <property type="match status" value="1"/>
</dbReference>
<dbReference type="InterPro" id="IPR007111">
    <property type="entry name" value="NACHT_NTPase"/>
</dbReference>
<evidence type="ECO:0000313" key="9">
    <source>
        <dbReference type="Proteomes" id="UP000472276"/>
    </source>
</evidence>
<dbReference type="SMART" id="SM00368">
    <property type="entry name" value="LRR_RI"/>
    <property type="match status" value="7"/>
</dbReference>
<evidence type="ECO:0000256" key="1">
    <source>
        <dbReference type="ARBA" id="ARBA00004496"/>
    </source>
</evidence>
<evidence type="ECO:0000256" key="5">
    <source>
        <dbReference type="ARBA" id="ARBA00022741"/>
    </source>
</evidence>
<evidence type="ECO:0000256" key="6">
    <source>
        <dbReference type="ARBA" id="ARBA00022840"/>
    </source>
</evidence>
<reference evidence="8" key="1">
    <citation type="submission" date="2025-08" db="UniProtKB">
        <authorList>
            <consortium name="Ensembl"/>
        </authorList>
    </citation>
    <scope>IDENTIFICATION</scope>
</reference>
<dbReference type="InterPro" id="IPR027417">
    <property type="entry name" value="P-loop_NTPase"/>
</dbReference>
<dbReference type="GO" id="GO:0005524">
    <property type="term" value="F:ATP binding"/>
    <property type="evidence" value="ECO:0007669"/>
    <property type="project" value="UniProtKB-KW"/>
</dbReference>
<evidence type="ECO:0000256" key="3">
    <source>
        <dbReference type="ARBA" id="ARBA00022614"/>
    </source>
</evidence>
<dbReference type="Proteomes" id="UP000472276">
    <property type="component" value="Unassembled WGS sequence"/>
</dbReference>
<proteinExistence type="predicted"/>
<dbReference type="Pfam" id="PF14484">
    <property type="entry name" value="FISNA"/>
    <property type="match status" value="1"/>
</dbReference>